<keyword evidence="4" id="KW-1185">Reference proteome</keyword>
<dbReference type="Proteomes" id="UP000602510">
    <property type="component" value="Unassembled WGS sequence"/>
</dbReference>
<reference evidence="2" key="1">
    <citation type="submission" date="2020-04" db="EMBL/GenBank/DDBJ databases">
        <title>Hybrid Assembly of Korean Phytophthora infestans isolates.</title>
        <authorList>
            <person name="Prokchorchik M."/>
            <person name="Lee Y."/>
            <person name="Seo J."/>
            <person name="Cho J.-H."/>
            <person name="Park Y.-E."/>
            <person name="Jang D.-C."/>
            <person name="Im J.-S."/>
            <person name="Choi J.-G."/>
            <person name="Park H.-J."/>
            <person name="Lee G.-B."/>
            <person name="Lee Y.-G."/>
            <person name="Hong S.-Y."/>
            <person name="Cho K."/>
            <person name="Sohn K.H."/>
        </authorList>
    </citation>
    <scope>NUCLEOTIDE SEQUENCE</scope>
    <source>
        <strain evidence="2">KR_1_A1</strain>
        <strain evidence="3">KR_2_A2</strain>
    </source>
</reference>
<organism evidence="2 4">
    <name type="scientific">Phytophthora infestans</name>
    <name type="common">Potato late blight agent</name>
    <name type="synonym">Botrytis infestans</name>
    <dbReference type="NCBI Taxonomy" id="4787"/>
    <lineage>
        <taxon>Eukaryota</taxon>
        <taxon>Sar</taxon>
        <taxon>Stramenopiles</taxon>
        <taxon>Oomycota</taxon>
        <taxon>Peronosporomycetes</taxon>
        <taxon>Peronosporales</taxon>
        <taxon>Peronosporaceae</taxon>
        <taxon>Phytophthora</taxon>
    </lineage>
</organism>
<sequence length="241" mass="27154">MRSLSRRRFIGAVRAFIKRHYPRVKFSDKAIRLLRLKLPQAESNSSELASLLSEAFTALLQGGRRRIEGSHVRAWPGLPRESSDADAGSAAEQKEPTFSNNDTADSDHSNSDVIWIPPPRVAEVKLTPRQALGDGDSSSSDEKTEPTEALAAGNYYARSISNSYIRDGRRVYVADWEATEEPAANLPPRMVAAFNRRRRDQVRRASIEDEAGHTRERRRSSAEAPSSRRRPLRRLRRYADA</sequence>
<evidence type="ECO:0000313" key="3">
    <source>
        <dbReference type="EMBL" id="KAF4145798.1"/>
    </source>
</evidence>
<name>A0A833WM14_PHYIN</name>
<proteinExistence type="predicted"/>
<gene>
    <name evidence="2" type="ORF">GN244_ATG02601</name>
    <name evidence="3" type="ORF">GN958_ATG04982</name>
</gene>
<dbReference type="EMBL" id="JAACNO010000688">
    <property type="protein sequence ID" value="KAF4145798.1"/>
    <property type="molecule type" value="Genomic_DNA"/>
</dbReference>
<evidence type="ECO:0000313" key="2">
    <source>
        <dbReference type="EMBL" id="KAF4045217.1"/>
    </source>
</evidence>
<feature type="compositionally biased region" description="Basic residues" evidence="1">
    <location>
        <begin position="227"/>
        <end position="241"/>
    </location>
</feature>
<feature type="region of interest" description="Disordered" evidence="1">
    <location>
        <begin position="196"/>
        <end position="241"/>
    </location>
</feature>
<evidence type="ECO:0000313" key="4">
    <source>
        <dbReference type="Proteomes" id="UP000602510"/>
    </source>
</evidence>
<accession>A0A833WM14</accession>
<protein>
    <submittedName>
        <fullName evidence="2">Uncharacterized protein</fullName>
    </submittedName>
</protein>
<feature type="region of interest" description="Disordered" evidence="1">
    <location>
        <begin position="71"/>
        <end position="147"/>
    </location>
</feature>
<dbReference type="Proteomes" id="UP000704712">
    <property type="component" value="Unassembled WGS sequence"/>
</dbReference>
<feature type="compositionally biased region" description="Basic and acidic residues" evidence="1">
    <location>
        <begin position="202"/>
        <end position="214"/>
    </location>
</feature>
<evidence type="ECO:0000256" key="1">
    <source>
        <dbReference type="SAM" id="MobiDB-lite"/>
    </source>
</evidence>
<comment type="caution">
    <text evidence="2">The sequence shown here is derived from an EMBL/GenBank/DDBJ whole genome shotgun (WGS) entry which is preliminary data.</text>
</comment>
<dbReference type="AlphaFoldDB" id="A0A833WM14"/>
<dbReference type="EMBL" id="WSZM01000055">
    <property type="protein sequence ID" value="KAF4045217.1"/>
    <property type="molecule type" value="Genomic_DNA"/>
</dbReference>